<evidence type="ECO:0000256" key="8">
    <source>
        <dbReference type="ARBA" id="ARBA00023012"/>
    </source>
</evidence>
<dbReference type="RefSeq" id="WP_275635168.1">
    <property type="nucleotide sequence ID" value="NZ_JARGYD010000021.1"/>
</dbReference>
<feature type="transmembrane region" description="Helical" evidence="10">
    <location>
        <begin position="286"/>
        <end position="308"/>
    </location>
</feature>
<dbReference type="Proteomes" id="UP001595632">
    <property type="component" value="Unassembled WGS sequence"/>
</dbReference>
<feature type="coiled-coil region" evidence="9">
    <location>
        <begin position="311"/>
        <end position="373"/>
    </location>
</feature>
<evidence type="ECO:0000256" key="7">
    <source>
        <dbReference type="ARBA" id="ARBA00022840"/>
    </source>
</evidence>
<dbReference type="InterPro" id="IPR036097">
    <property type="entry name" value="HisK_dim/P_sf"/>
</dbReference>
<evidence type="ECO:0000313" key="13">
    <source>
        <dbReference type="Proteomes" id="UP001595632"/>
    </source>
</evidence>
<dbReference type="SUPFAM" id="SSF55874">
    <property type="entry name" value="ATPase domain of HSP90 chaperone/DNA topoisomerase II/histidine kinase"/>
    <property type="match status" value="1"/>
</dbReference>
<dbReference type="CDD" id="cd00082">
    <property type="entry name" value="HisKA"/>
    <property type="match status" value="1"/>
</dbReference>
<evidence type="ECO:0000256" key="4">
    <source>
        <dbReference type="ARBA" id="ARBA00022679"/>
    </source>
</evidence>
<reference evidence="13" key="1">
    <citation type="journal article" date="2019" name="Int. J. Syst. Evol. Microbiol.">
        <title>The Global Catalogue of Microorganisms (GCM) 10K type strain sequencing project: providing services to taxonomists for standard genome sequencing and annotation.</title>
        <authorList>
            <consortium name="The Broad Institute Genomics Platform"/>
            <consortium name="The Broad Institute Genome Sequencing Center for Infectious Disease"/>
            <person name="Wu L."/>
            <person name="Ma J."/>
        </authorList>
    </citation>
    <scope>NUCLEOTIDE SEQUENCE [LARGE SCALE GENOMIC DNA]</scope>
    <source>
        <strain evidence="13">KCTC 52366</strain>
    </source>
</reference>
<feature type="transmembrane region" description="Helical" evidence="10">
    <location>
        <begin position="12"/>
        <end position="31"/>
    </location>
</feature>
<dbReference type="PANTHER" id="PTHR43065:SF46">
    <property type="entry name" value="C4-DICARBOXYLATE TRANSPORT SENSOR PROTEIN DCTB"/>
    <property type="match status" value="1"/>
</dbReference>
<dbReference type="PIRSF" id="PIRSF036431">
    <property type="entry name" value="STHK_DctB"/>
    <property type="match status" value="1"/>
</dbReference>
<dbReference type="Pfam" id="PF00512">
    <property type="entry name" value="HisKA"/>
    <property type="match status" value="1"/>
</dbReference>
<keyword evidence="3" id="KW-0597">Phosphoprotein</keyword>
<dbReference type="EC" id="2.7.13.3" evidence="2"/>
<proteinExistence type="predicted"/>
<dbReference type="InterPro" id="IPR003594">
    <property type="entry name" value="HATPase_dom"/>
</dbReference>
<comment type="caution">
    <text evidence="12">The sequence shown here is derived from an EMBL/GenBank/DDBJ whole genome shotgun (WGS) entry which is preliminary data.</text>
</comment>
<protein>
    <recommendedName>
        <fullName evidence="2">histidine kinase</fullName>
        <ecNumber evidence="2">2.7.13.3</ecNumber>
    </recommendedName>
</protein>
<keyword evidence="6" id="KW-0418">Kinase</keyword>
<dbReference type="PANTHER" id="PTHR43065">
    <property type="entry name" value="SENSOR HISTIDINE KINASE"/>
    <property type="match status" value="1"/>
</dbReference>
<accession>A0ABV7GWV0</accession>
<dbReference type="Gene3D" id="3.30.565.10">
    <property type="entry name" value="Histidine kinase-like ATPase, C-terminal domain"/>
    <property type="match status" value="1"/>
</dbReference>
<dbReference type="SMART" id="SM00387">
    <property type="entry name" value="HATPase_c"/>
    <property type="match status" value="1"/>
</dbReference>
<evidence type="ECO:0000256" key="9">
    <source>
        <dbReference type="SAM" id="Coils"/>
    </source>
</evidence>
<dbReference type="Pfam" id="PF02518">
    <property type="entry name" value="HATPase_c"/>
    <property type="match status" value="1"/>
</dbReference>
<dbReference type="SUPFAM" id="SSF47384">
    <property type="entry name" value="Homodimeric domain of signal transducing histidine kinase"/>
    <property type="match status" value="1"/>
</dbReference>
<dbReference type="InterPro" id="IPR036890">
    <property type="entry name" value="HATPase_C_sf"/>
</dbReference>
<evidence type="ECO:0000256" key="6">
    <source>
        <dbReference type="ARBA" id="ARBA00022777"/>
    </source>
</evidence>
<dbReference type="InterPro" id="IPR005467">
    <property type="entry name" value="His_kinase_dom"/>
</dbReference>
<dbReference type="InterPro" id="IPR003661">
    <property type="entry name" value="HisK_dim/P_dom"/>
</dbReference>
<keyword evidence="9" id="KW-0175">Coiled coil</keyword>
<dbReference type="InterPro" id="IPR017055">
    <property type="entry name" value="Sig_transdc_His_kinase_DctB"/>
</dbReference>
<evidence type="ECO:0000256" key="10">
    <source>
        <dbReference type="SAM" id="Phobius"/>
    </source>
</evidence>
<evidence type="ECO:0000256" key="2">
    <source>
        <dbReference type="ARBA" id="ARBA00012438"/>
    </source>
</evidence>
<keyword evidence="10" id="KW-0472">Membrane</keyword>
<organism evidence="12 13">
    <name type="scientific">Psychromarinibacter halotolerans</name>
    <dbReference type="NCBI Taxonomy" id="1775175"/>
    <lineage>
        <taxon>Bacteria</taxon>
        <taxon>Pseudomonadati</taxon>
        <taxon>Pseudomonadota</taxon>
        <taxon>Alphaproteobacteria</taxon>
        <taxon>Rhodobacterales</taxon>
        <taxon>Paracoccaceae</taxon>
        <taxon>Psychromarinibacter</taxon>
    </lineage>
</organism>
<dbReference type="GO" id="GO:0005524">
    <property type="term" value="F:ATP binding"/>
    <property type="evidence" value="ECO:0007669"/>
    <property type="project" value="UniProtKB-KW"/>
</dbReference>
<gene>
    <name evidence="12" type="ORF">ACFOGP_18320</name>
</gene>
<evidence type="ECO:0000256" key="5">
    <source>
        <dbReference type="ARBA" id="ARBA00022741"/>
    </source>
</evidence>
<dbReference type="Gene3D" id="3.30.450.20">
    <property type="entry name" value="PAS domain"/>
    <property type="match status" value="2"/>
</dbReference>
<sequence length="597" mass="64670">MTRRYRRRGLTVAGFLAAVAIIAAGAWWVAFTSALDQLRERGEADLALAADRLTGQLQRVRDLAVVIADHPVLKPLVLGQGGDVAVADAQLQRFADRSVGQKLWLADASGWVLAASDRAAARFVGGTRAFERALDGALGTATGVDPDDGQRFYMFAAPVFSEAGPVAGAVLVRLNIAQVEWNWPSDPSPVFFTDAMGVVMVTNRPDLVLTVRTPGPTGALPDEVYAGAMLRPFPDRREWTVRSHDLWVLEDRPDIPRRALHLSRELPTIGVAAEILVSLQPALRLAWLQAAVAAALCLAFGAMLFYIAERRRALSQRLEVEERANAELEARVAERTEELSLLNEDLRHEIEERHEAEAALRQAQAELVRAGKLSALGQMSAGLSHELNQPLMAIQSFAENGAILLERGKADKAGETLGRISDMAQRMARIIRNLRAFARQETAPASRVGLAAVVESTLELLGPRIADTGTRIDWKRPDFAAVVMGGEVRLSQVVLNLLSNAMDAMADVEAPVIRIRIEQDAATVRLVVHDSGPGISEPERIFDPFYTTKEVGGEGMGLGLSISYGLVQSFGGRLTGENAPGGGAVFTVELERAEELQ</sequence>
<dbReference type="EMBL" id="JBHRTB010000010">
    <property type="protein sequence ID" value="MFC3144685.1"/>
    <property type="molecule type" value="Genomic_DNA"/>
</dbReference>
<evidence type="ECO:0000256" key="3">
    <source>
        <dbReference type="ARBA" id="ARBA00022553"/>
    </source>
</evidence>
<keyword evidence="10" id="KW-1133">Transmembrane helix</keyword>
<dbReference type="SMART" id="SM00388">
    <property type="entry name" value="HisKA"/>
    <property type="match status" value="1"/>
</dbReference>
<keyword evidence="13" id="KW-1185">Reference proteome</keyword>
<name>A0ABV7GWV0_9RHOB</name>
<keyword evidence="7 12" id="KW-0067">ATP-binding</keyword>
<keyword evidence="4" id="KW-0808">Transferase</keyword>
<evidence type="ECO:0000256" key="1">
    <source>
        <dbReference type="ARBA" id="ARBA00000085"/>
    </source>
</evidence>
<keyword evidence="10" id="KW-0812">Transmembrane</keyword>
<keyword evidence="8" id="KW-0902">Two-component regulatory system</keyword>
<comment type="catalytic activity">
    <reaction evidence="1">
        <text>ATP + protein L-histidine = ADP + protein N-phospho-L-histidine.</text>
        <dbReference type="EC" id="2.7.13.3"/>
    </reaction>
</comment>
<keyword evidence="5" id="KW-0547">Nucleotide-binding</keyword>
<evidence type="ECO:0000313" key="12">
    <source>
        <dbReference type="EMBL" id="MFC3144685.1"/>
    </source>
</evidence>
<dbReference type="PRINTS" id="PR00344">
    <property type="entry name" value="BCTRLSENSOR"/>
</dbReference>
<evidence type="ECO:0000259" key="11">
    <source>
        <dbReference type="PROSITE" id="PS50109"/>
    </source>
</evidence>
<dbReference type="InterPro" id="IPR004358">
    <property type="entry name" value="Sig_transdc_His_kin-like_C"/>
</dbReference>
<dbReference type="PROSITE" id="PS50109">
    <property type="entry name" value="HIS_KIN"/>
    <property type="match status" value="1"/>
</dbReference>
<feature type="domain" description="Histidine kinase" evidence="11">
    <location>
        <begin position="382"/>
        <end position="594"/>
    </location>
</feature>
<dbReference type="Gene3D" id="1.10.287.130">
    <property type="match status" value="1"/>
</dbReference>